<dbReference type="InterPro" id="IPR036291">
    <property type="entry name" value="NAD(P)-bd_dom_sf"/>
</dbReference>
<feature type="domain" description="NAD-dependent epimerase/dehydratase" evidence="1">
    <location>
        <begin position="13"/>
        <end position="223"/>
    </location>
</feature>
<gene>
    <name evidence="2" type="ORF">SAMN05661044_03975</name>
</gene>
<accession>A0A1H7UWT1</accession>
<dbReference type="GO" id="GO:0004029">
    <property type="term" value="F:aldehyde dehydrogenase (NAD+) activity"/>
    <property type="evidence" value="ECO:0007669"/>
    <property type="project" value="TreeGrafter"/>
</dbReference>
<sequence length="310" mass="34287">MFWRRCMDRNNLLLTGASGFLGAILKEKLNKQGNEIYGLGRDKQEVSADITSSFVFPSDLKIDVVIHAAGKAHSVPKSSKEVREFYDVNFEGTKNICAALEQIKQLPKAFIFISTVSVYGRDFGNLISEKHPLNGVTPYAQSKIMAEKWLTEWCGARGVKLSILRLPLVAGPNPPGNLGAMITGIRSGKYLSIGKADANKSIVWAEDITEIIPKLIELGGVYNLTDGYHPCFSELETRISTSIGKRKPKKISMWLARCLGFLGDLLGERFPLNSIKLKKITSPLTFDDSKAVKELGWTPSRVLDKIAEII</sequence>
<dbReference type="InterPro" id="IPR051783">
    <property type="entry name" value="NAD(P)-dependent_oxidoreduct"/>
</dbReference>
<dbReference type="PANTHER" id="PTHR48079:SF6">
    <property type="entry name" value="NAD(P)-BINDING DOMAIN-CONTAINING PROTEIN-RELATED"/>
    <property type="match status" value="1"/>
</dbReference>
<evidence type="ECO:0000313" key="2">
    <source>
        <dbReference type="EMBL" id="SEM01199.1"/>
    </source>
</evidence>
<name>A0A1H7UWT1_OLID1</name>
<evidence type="ECO:0000259" key="1">
    <source>
        <dbReference type="Pfam" id="PF01370"/>
    </source>
</evidence>
<reference evidence="3" key="1">
    <citation type="submission" date="2016-10" db="EMBL/GenBank/DDBJ databases">
        <authorList>
            <person name="Varghese N."/>
            <person name="Submissions S."/>
        </authorList>
    </citation>
    <scope>NUCLEOTIDE SEQUENCE [LARGE SCALE GENOMIC DNA]</scope>
    <source>
        <strain evidence="3">DSM 18733</strain>
    </source>
</reference>
<dbReference type="STRING" id="407022.SAMN05661044_03975"/>
<dbReference type="InterPro" id="IPR001509">
    <property type="entry name" value="Epimerase_deHydtase"/>
</dbReference>
<dbReference type="EMBL" id="FOAF01000006">
    <property type="protein sequence ID" value="SEM01199.1"/>
    <property type="molecule type" value="Genomic_DNA"/>
</dbReference>
<dbReference type="PANTHER" id="PTHR48079">
    <property type="entry name" value="PROTEIN YEEZ"/>
    <property type="match status" value="1"/>
</dbReference>
<protein>
    <submittedName>
        <fullName evidence="2">Nucleoside-diphosphate-sugar epimerase</fullName>
    </submittedName>
</protein>
<organism evidence="2 3">
    <name type="scientific">Olivibacter domesticus</name>
    <name type="common">Pseudosphingobacterium domesticum</name>
    <dbReference type="NCBI Taxonomy" id="407022"/>
    <lineage>
        <taxon>Bacteria</taxon>
        <taxon>Pseudomonadati</taxon>
        <taxon>Bacteroidota</taxon>
        <taxon>Sphingobacteriia</taxon>
        <taxon>Sphingobacteriales</taxon>
        <taxon>Sphingobacteriaceae</taxon>
        <taxon>Olivibacter</taxon>
    </lineage>
</organism>
<proteinExistence type="predicted"/>
<dbReference type="AlphaFoldDB" id="A0A1H7UWT1"/>
<keyword evidence="3" id="KW-1185">Reference proteome</keyword>
<evidence type="ECO:0000313" key="3">
    <source>
        <dbReference type="Proteomes" id="UP000199421"/>
    </source>
</evidence>
<dbReference type="GO" id="GO:0005737">
    <property type="term" value="C:cytoplasm"/>
    <property type="evidence" value="ECO:0007669"/>
    <property type="project" value="TreeGrafter"/>
</dbReference>
<dbReference type="Pfam" id="PF01370">
    <property type="entry name" value="Epimerase"/>
    <property type="match status" value="1"/>
</dbReference>
<dbReference type="SUPFAM" id="SSF51735">
    <property type="entry name" value="NAD(P)-binding Rossmann-fold domains"/>
    <property type="match status" value="1"/>
</dbReference>
<dbReference type="Gene3D" id="3.40.50.720">
    <property type="entry name" value="NAD(P)-binding Rossmann-like Domain"/>
    <property type="match status" value="1"/>
</dbReference>
<dbReference type="Proteomes" id="UP000199421">
    <property type="component" value="Unassembled WGS sequence"/>
</dbReference>